<organism evidence="1 2">
    <name type="scientific">Acaulospora colombiana</name>
    <dbReference type="NCBI Taxonomy" id="27376"/>
    <lineage>
        <taxon>Eukaryota</taxon>
        <taxon>Fungi</taxon>
        <taxon>Fungi incertae sedis</taxon>
        <taxon>Mucoromycota</taxon>
        <taxon>Glomeromycotina</taxon>
        <taxon>Glomeromycetes</taxon>
        <taxon>Diversisporales</taxon>
        <taxon>Acaulosporaceae</taxon>
        <taxon>Acaulospora</taxon>
    </lineage>
</organism>
<protein>
    <submittedName>
        <fullName evidence="1">9914_t:CDS:1</fullName>
    </submittedName>
</protein>
<name>A0ACA9N0U3_9GLOM</name>
<dbReference type="Proteomes" id="UP000789525">
    <property type="component" value="Unassembled WGS sequence"/>
</dbReference>
<comment type="caution">
    <text evidence="1">The sequence shown here is derived from an EMBL/GenBank/DDBJ whole genome shotgun (WGS) entry which is preliminary data.</text>
</comment>
<sequence length="71" mass="8081">MPTEPDSYIDAGCEVLDLESCCKASAIWLDGVRYMGYYFRVRRESTGVVVDLIESQKIDRGGKEWLKMGNE</sequence>
<keyword evidence="2" id="KW-1185">Reference proteome</keyword>
<proteinExistence type="predicted"/>
<dbReference type="EMBL" id="CAJVPT010016707">
    <property type="protein sequence ID" value="CAG8620935.1"/>
    <property type="molecule type" value="Genomic_DNA"/>
</dbReference>
<gene>
    <name evidence="1" type="ORF">ACOLOM_LOCUS7326</name>
</gene>
<evidence type="ECO:0000313" key="2">
    <source>
        <dbReference type="Proteomes" id="UP000789525"/>
    </source>
</evidence>
<accession>A0ACA9N0U3</accession>
<reference evidence="1" key="1">
    <citation type="submission" date="2021-06" db="EMBL/GenBank/DDBJ databases">
        <authorList>
            <person name="Kallberg Y."/>
            <person name="Tangrot J."/>
            <person name="Rosling A."/>
        </authorList>
    </citation>
    <scope>NUCLEOTIDE SEQUENCE</scope>
    <source>
        <strain evidence="1">CL356</strain>
    </source>
</reference>
<evidence type="ECO:0000313" key="1">
    <source>
        <dbReference type="EMBL" id="CAG8620935.1"/>
    </source>
</evidence>